<dbReference type="Proteomes" id="UP000094565">
    <property type="component" value="Chromosome 2"/>
</dbReference>
<protein>
    <submittedName>
        <fullName evidence="2">BA75_01928T0</fullName>
    </submittedName>
</protein>
<gene>
    <name evidence="2" type="ORF">ATY40_BA7501928</name>
</gene>
<feature type="region of interest" description="Disordered" evidence="1">
    <location>
        <begin position="1"/>
        <end position="33"/>
    </location>
</feature>
<dbReference type="EMBL" id="CP014585">
    <property type="protein sequence ID" value="ANZ74977.1"/>
    <property type="molecule type" value="Genomic_DNA"/>
</dbReference>
<sequence>MNKQMKFRNYNPETRDTLKATDQAGEDADEPPLVTDGVTTIEAVSEQFERSILSSFEERVRGLTHIQQDNTQGNSSKKPRNELSIKLDKYQTQLQEATDLKLQELVRKRIQASRSQQK</sequence>
<evidence type="ECO:0000256" key="1">
    <source>
        <dbReference type="SAM" id="MobiDB-lite"/>
    </source>
</evidence>
<name>A0A1B2JA92_PICPA</name>
<reference evidence="2 3" key="1">
    <citation type="submission" date="2016-02" db="EMBL/GenBank/DDBJ databases">
        <title>Comparative genomic and transcriptomic foundation for Pichia pastoris.</title>
        <authorList>
            <person name="Love K.R."/>
            <person name="Shah K.A."/>
            <person name="Whittaker C.A."/>
            <person name="Wu J."/>
            <person name="Bartlett M.C."/>
            <person name="Ma D."/>
            <person name="Leeson R.L."/>
            <person name="Priest M."/>
            <person name="Young S.K."/>
            <person name="Love J.C."/>
        </authorList>
    </citation>
    <scope>NUCLEOTIDE SEQUENCE [LARGE SCALE GENOMIC DNA]</scope>
    <source>
        <strain evidence="2 3">ATCC 28485</strain>
    </source>
</reference>
<proteinExistence type="predicted"/>
<keyword evidence="3" id="KW-1185">Reference proteome</keyword>
<evidence type="ECO:0000313" key="2">
    <source>
        <dbReference type="EMBL" id="ANZ74977.1"/>
    </source>
</evidence>
<organism evidence="2 3">
    <name type="scientific">Komagataella pastoris</name>
    <name type="common">Yeast</name>
    <name type="synonym">Pichia pastoris</name>
    <dbReference type="NCBI Taxonomy" id="4922"/>
    <lineage>
        <taxon>Eukaryota</taxon>
        <taxon>Fungi</taxon>
        <taxon>Dikarya</taxon>
        <taxon>Ascomycota</taxon>
        <taxon>Saccharomycotina</taxon>
        <taxon>Pichiomycetes</taxon>
        <taxon>Pichiales</taxon>
        <taxon>Pichiaceae</taxon>
        <taxon>Komagataella</taxon>
    </lineage>
</organism>
<accession>A0A1B2JA92</accession>
<dbReference type="AlphaFoldDB" id="A0A1B2JA92"/>
<evidence type="ECO:0000313" key="3">
    <source>
        <dbReference type="Proteomes" id="UP000094565"/>
    </source>
</evidence>